<dbReference type="InterPro" id="IPR036890">
    <property type="entry name" value="HATPase_C_sf"/>
</dbReference>
<reference evidence="5" key="1">
    <citation type="journal article" date="2019" name="Int. J. Syst. Evol. Microbiol.">
        <title>The Global Catalogue of Microorganisms (GCM) 10K type strain sequencing project: providing services to taxonomists for standard genome sequencing and annotation.</title>
        <authorList>
            <consortium name="The Broad Institute Genomics Platform"/>
            <consortium name="The Broad Institute Genome Sequencing Center for Infectious Disease"/>
            <person name="Wu L."/>
            <person name="Ma J."/>
        </authorList>
    </citation>
    <scope>NUCLEOTIDE SEQUENCE [LARGE SCALE GENOMIC DNA]</scope>
    <source>
        <strain evidence="5">CCUG 62114</strain>
    </source>
</reference>
<dbReference type="Pfam" id="PF06580">
    <property type="entry name" value="His_kinase"/>
    <property type="match status" value="1"/>
</dbReference>
<keyword evidence="4" id="KW-0808">Transferase</keyword>
<accession>A0ABW3I421</accession>
<dbReference type="PANTHER" id="PTHR34220">
    <property type="entry name" value="SENSOR HISTIDINE KINASE YPDA"/>
    <property type="match status" value="1"/>
</dbReference>
<dbReference type="GO" id="GO:0016301">
    <property type="term" value="F:kinase activity"/>
    <property type="evidence" value="ECO:0007669"/>
    <property type="project" value="UniProtKB-KW"/>
</dbReference>
<keyword evidence="5" id="KW-1185">Reference proteome</keyword>
<dbReference type="RefSeq" id="WP_377716169.1">
    <property type="nucleotide sequence ID" value="NZ_JBHTJM010000009.1"/>
</dbReference>
<protein>
    <submittedName>
        <fullName evidence="4">Histidine kinase</fullName>
    </submittedName>
</protein>
<feature type="domain" description="Signal transduction histidine kinase internal region" evidence="2">
    <location>
        <begin position="761"/>
        <end position="840"/>
    </location>
</feature>
<evidence type="ECO:0000256" key="1">
    <source>
        <dbReference type="SAM" id="Phobius"/>
    </source>
</evidence>
<proteinExistence type="predicted"/>
<name>A0ABW3I421_9FLAO</name>
<keyword evidence="1" id="KW-0812">Transmembrane</keyword>
<evidence type="ECO:0000313" key="5">
    <source>
        <dbReference type="Proteomes" id="UP001596997"/>
    </source>
</evidence>
<gene>
    <name evidence="4" type="ORF">ACFQ1O_11495</name>
</gene>
<dbReference type="Gene3D" id="2.60.40.10">
    <property type="entry name" value="Immunoglobulins"/>
    <property type="match status" value="1"/>
</dbReference>
<dbReference type="EMBL" id="JBHTJM010000009">
    <property type="protein sequence ID" value="MFD0964629.1"/>
    <property type="molecule type" value="Genomic_DNA"/>
</dbReference>
<dbReference type="Gene3D" id="2.130.10.10">
    <property type="entry name" value="YVTN repeat-like/Quinoprotein amine dehydrogenase"/>
    <property type="match status" value="2"/>
</dbReference>
<dbReference type="InterPro" id="IPR013783">
    <property type="entry name" value="Ig-like_fold"/>
</dbReference>
<keyword evidence="1" id="KW-1133">Transmembrane helix</keyword>
<dbReference type="Pfam" id="PF07495">
    <property type="entry name" value="Y_Y_Y"/>
    <property type="match status" value="1"/>
</dbReference>
<evidence type="ECO:0000259" key="3">
    <source>
        <dbReference type="Pfam" id="PF07495"/>
    </source>
</evidence>
<dbReference type="InterPro" id="IPR010559">
    <property type="entry name" value="Sig_transdc_His_kin_internal"/>
</dbReference>
<dbReference type="SUPFAM" id="SSF55874">
    <property type="entry name" value="ATPase domain of HSP90 chaperone/DNA topoisomerase II/histidine kinase"/>
    <property type="match status" value="1"/>
</dbReference>
<dbReference type="InterPro" id="IPR050640">
    <property type="entry name" value="Bact_2-comp_sensor_kinase"/>
</dbReference>
<dbReference type="PANTHER" id="PTHR34220:SF7">
    <property type="entry name" value="SENSOR HISTIDINE KINASE YPDA"/>
    <property type="match status" value="1"/>
</dbReference>
<dbReference type="Gene3D" id="3.30.565.10">
    <property type="entry name" value="Histidine kinase-like ATPase, C-terminal domain"/>
    <property type="match status" value="1"/>
</dbReference>
<feature type="transmembrane region" description="Helical" evidence="1">
    <location>
        <begin position="715"/>
        <end position="733"/>
    </location>
</feature>
<keyword evidence="4" id="KW-0418">Kinase</keyword>
<comment type="caution">
    <text evidence="4">The sequence shown here is derived from an EMBL/GenBank/DDBJ whole genome shotgun (WGS) entry which is preliminary data.</text>
</comment>
<dbReference type="Proteomes" id="UP001596997">
    <property type="component" value="Unassembled WGS sequence"/>
</dbReference>
<feature type="domain" description="Two component regulator three Y" evidence="3">
    <location>
        <begin position="646"/>
        <end position="707"/>
    </location>
</feature>
<organism evidence="4 5">
    <name type="scientific">Pseudofulvibacter geojedonensis</name>
    <dbReference type="NCBI Taxonomy" id="1123758"/>
    <lineage>
        <taxon>Bacteria</taxon>
        <taxon>Pseudomonadati</taxon>
        <taxon>Bacteroidota</taxon>
        <taxon>Flavobacteriia</taxon>
        <taxon>Flavobacteriales</taxon>
        <taxon>Flavobacteriaceae</taxon>
        <taxon>Pseudofulvibacter</taxon>
    </lineage>
</organism>
<dbReference type="InterPro" id="IPR011123">
    <property type="entry name" value="Y_Y_Y"/>
</dbReference>
<dbReference type="SUPFAM" id="SSF63829">
    <property type="entry name" value="Calcium-dependent phosphotriesterase"/>
    <property type="match status" value="2"/>
</dbReference>
<evidence type="ECO:0000259" key="2">
    <source>
        <dbReference type="Pfam" id="PF06580"/>
    </source>
</evidence>
<keyword evidence="1" id="KW-0472">Membrane</keyword>
<evidence type="ECO:0000313" key="4">
    <source>
        <dbReference type="EMBL" id="MFD0964629.1"/>
    </source>
</evidence>
<dbReference type="InterPro" id="IPR015943">
    <property type="entry name" value="WD40/YVTN_repeat-like_dom_sf"/>
</dbReference>
<sequence>MLKKGFFIILFLFVAKLFAQHPLYVHLTEKDGLPDIEFYGVLEDKDGFIWLAADKGLYRYDGKTFKNYSHPQKRGLSVFGLKFDNNGRLWCNNISGQYFYVEDDKLKLFADLKHNTGGQLASFFFREKSLVVSCYPKMFQVDFLTKEETDLSKSNELVGYGFKEQDTIFKIIGDTLKSSTNKTLFKVKQNLTNDNGKYSWNHKYIHNKLLLFGYDYYVEEQKILFSKDGKLRDLKLHSYDKKIKIVDVFVDDDLVWFITNSGIYIYKYLGSDFKFETIFFKGEEITSVIKDKKDNYWISTLRSGIYIIPNKHIQNHKLPKGFGNITALERVDRDQIIIGSTKGKLAIVNTDTNKVVTLDSLSHKKVFTIANNGKKEVYVCFANKSFILDKTNHYKIKPTKVGEFHKFSNAKDISVIDSTRFVMSSYSSAYIWNRFDLSHTNLNVKRSYTSHYSPSKKEIYVGYVDGVEMYNEDLISTEIKLNGQSIFAIDIEETEDGVIWISTFKDGIIGVKNGKVVANYTIKNGLLSNQTNTIKADGIYLWVVTDKAIQKFNTRSKTFENLTKKDGITSFNISDIVVLDDKVYFGSNKGLFQIDKKGAFKKHILLDFYFTNVLVEDESVEIKSKYNLPSDVNKIQFQFHTNGFFSEDDVHYQYRLKGASDNWTYVTDNSQQITFNSLSAGKYDFQLKGLVTSNELETPVKTIHIKINQPFYKDWWFIVLCILTGGVIIVTYYKNKLRLKENEKQLQLEKAAKDKELVFLKLENLSSQMNPHFIFNALNSIQDYILLNQRNLASDYLGKFADLIRMYLHHSTKGNISLSEEIEALSQYLELEKLRFEDSLDYQINLSNEIDSEIIEIPTMLIQPYVENALKHGLLHKKDNRNLSISFSLEEKQQNLLCNITDNGVGRKKASELKAKRIQSHQSFASKATNDRLDLLNYGKEYKTSIKIIDLYTKEGEAAGTQVLISIPYTKL</sequence>